<dbReference type="RefSeq" id="YP_010657630.1">
    <property type="nucleotide sequence ID" value="NC_070848.1"/>
</dbReference>
<evidence type="ECO:0000313" key="2">
    <source>
        <dbReference type="EMBL" id="UAW01195.1"/>
    </source>
</evidence>
<evidence type="ECO:0000313" key="3">
    <source>
        <dbReference type="Proteomes" id="UP000828026"/>
    </source>
</evidence>
<evidence type="ECO:0000256" key="1">
    <source>
        <dbReference type="SAM" id="MobiDB-lite"/>
    </source>
</evidence>
<dbReference type="EMBL" id="MZ447858">
    <property type="protein sequence ID" value="UAW01195.1"/>
    <property type="molecule type" value="Genomic_DNA"/>
</dbReference>
<protein>
    <submittedName>
        <fullName evidence="2">Uncharacterized protein</fullName>
    </submittedName>
</protein>
<dbReference type="InterPro" id="IPR043502">
    <property type="entry name" value="DNA/RNA_pol_sf"/>
</dbReference>
<accession>A0AAE9BP81</accession>
<keyword evidence="3" id="KW-1185">Reference proteome</keyword>
<sequence length="429" mass="49901">MAIQLSQIHSYLDARNGLVALKNSEHVNDYQLQEAIEHLYSRRNVNKMIRTELESDESLGTALYTCARMLEIWIEEDHYESKNESKKKLIGWDLEEMLLNFMTVLMQQDFGYFELTKVVGSMVQFTPYEDYMEGVKRCAEILVKMAEADLFDIVPASDSPRGQICISLPYGFDGAVAEAIDRVKFLPPMVCKPKKIKRNNQSGYLTHDSHRITKRLQRHNKDICLDVLNIVNAVPYSLNMELLQRISDTFKVDEEKDLDVETQRKLWEAHQERTYKTAIEMYALGNKFYEEWFFCYRGRMYDRGYEIHLQGNSFKKAMIDFHEQFETTGWEAYAEDFDFELPTIEEEYFSDINENSEVQDSGECMANVSNECPTDVSFTDELQEPTFGSQQTFDYIGHHMGGMSETLPSELPEPTRKEEPVALAETPLF</sequence>
<feature type="region of interest" description="Disordered" evidence="1">
    <location>
        <begin position="404"/>
        <end position="429"/>
    </location>
</feature>
<proteinExistence type="predicted"/>
<dbReference type="SUPFAM" id="SSF56672">
    <property type="entry name" value="DNA/RNA polymerases"/>
    <property type="match status" value="1"/>
</dbReference>
<dbReference type="KEGG" id="vg:77933549"/>
<reference evidence="2 3" key="1">
    <citation type="submission" date="2021-06" db="EMBL/GenBank/DDBJ databases">
        <authorList>
            <person name="Chen R."/>
            <person name="Qin H."/>
            <person name="He S."/>
            <person name="Han P."/>
            <person name="Xu F."/>
            <person name="Sun H."/>
            <person name="Fan H."/>
            <person name="Tong Y."/>
        </authorList>
    </citation>
    <scope>NUCLEOTIDE SEQUENCE [LARGE SCALE GENOMIC DNA]</scope>
</reference>
<dbReference type="GeneID" id="77933549"/>
<name>A0AAE9BP81_9CAUD</name>
<organism evidence="2 3">
    <name type="scientific">Vibrio phage BUCT194</name>
    <dbReference type="NCBI Taxonomy" id="2859072"/>
    <lineage>
        <taxon>Viruses</taxon>
        <taxon>Duplodnaviria</taxon>
        <taxon>Heunggongvirae</taxon>
        <taxon>Uroviricota</taxon>
        <taxon>Caudoviricetes</taxon>
        <taxon>Schitoviridae</taxon>
        <taxon>Varunavirus</taxon>
        <taxon>Varunavirus BUCT194</taxon>
    </lineage>
</organism>
<dbReference type="Proteomes" id="UP000828026">
    <property type="component" value="Segment"/>
</dbReference>